<evidence type="ECO:0000313" key="1">
    <source>
        <dbReference type="EMBL" id="EFS97758.1"/>
    </source>
</evidence>
<dbReference type="AlphaFoldDB" id="E4MRD7"/>
<reference evidence="1 2" key="1">
    <citation type="submission" date="2010-10" db="EMBL/GenBank/DDBJ databases">
        <authorList>
            <person name="Muzny D."/>
            <person name="Qin X."/>
            <person name="Deng J."/>
            <person name="Jiang H."/>
            <person name="Liu Y."/>
            <person name="Qu J."/>
            <person name="Song X.-Z."/>
            <person name="Zhang L."/>
            <person name="Thornton R."/>
            <person name="Coyle M."/>
            <person name="Francisco L."/>
            <person name="Jackson L."/>
            <person name="Javaid M."/>
            <person name="Korchina V."/>
            <person name="Kovar C."/>
            <person name="Mata R."/>
            <person name="Mathew T."/>
            <person name="Ngo R."/>
            <person name="Nguyen L."/>
            <person name="Nguyen N."/>
            <person name="Okwuonu G."/>
            <person name="Ongeri F."/>
            <person name="Pham C."/>
            <person name="Simmons D."/>
            <person name="Wilczek-Boney K."/>
            <person name="Hale W."/>
            <person name="Jakkamsetti A."/>
            <person name="Pham P."/>
            <person name="Ruth R."/>
            <person name="San Lucas F."/>
            <person name="Warren J."/>
            <person name="Zhang J."/>
            <person name="Zhao Z."/>
            <person name="Zhou C."/>
            <person name="Zhu D."/>
            <person name="Lee S."/>
            <person name="Bess C."/>
            <person name="Blankenburg K."/>
            <person name="Forbes L."/>
            <person name="Fu Q."/>
            <person name="Gubbala S."/>
            <person name="Hirani K."/>
            <person name="Jayaseelan J.C."/>
            <person name="Lara F."/>
            <person name="Munidasa M."/>
            <person name="Palculict T."/>
            <person name="Patil S."/>
            <person name="Pu L.-L."/>
            <person name="Saada N."/>
            <person name="Tang L."/>
            <person name="Weissenberger G."/>
            <person name="Zhu Y."/>
            <person name="Hemphill L."/>
            <person name="Shang Y."/>
            <person name="Youmans B."/>
            <person name="Ayvaz T."/>
            <person name="Ross M."/>
            <person name="Santibanez J."/>
            <person name="Aqrawi P."/>
            <person name="Gross S."/>
            <person name="Joshi V."/>
            <person name="Fowler G."/>
            <person name="Nazareth L."/>
            <person name="Reid J."/>
            <person name="Worley K."/>
            <person name="Petrosino J."/>
            <person name="Highlander S."/>
            <person name="Gibbs R."/>
        </authorList>
    </citation>
    <scope>NUCLEOTIDE SEQUENCE [LARGE SCALE GENOMIC DNA]</scope>
    <source>
        <strain evidence="1 2">F0287</strain>
    </source>
</reference>
<sequence length="50" mass="6069">MNWIKKAPIIRLKKEREKRTNIHEKRSIPQSLKTIRRKKGKQAKDLLITF</sequence>
<dbReference type="Proteomes" id="UP000005391">
    <property type="component" value="Unassembled WGS sequence"/>
</dbReference>
<proteinExistence type="predicted"/>
<evidence type="ECO:0000313" key="2">
    <source>
        <dbReference type="Proteomes" id="UP000005391"/>
    </source>
</evidence>
<name>E4MRD7_CAPOC</name>
<dbReference type="EMBL" id="AEOH01000026">
    <property type="protein sequence ID" value="EFS97758.1"/>
    <property type="molecule type" value="Genomic_DNA"/>
</dbReference>
<dbReference type="HOGENOM" id="CLU_3115875_0_0_10"/>
<protein>
    <submittedName>
        <fullName evidence="1">Uncharacterized protein</fullName>
    </submittedName>
</protein>
<gene>
    <name evidence="1" type="ORF">HMPREF1977_1001</name>
</gene>
<accession>E4MRD7</accession>
<organism evidence="1 2">
    <name type="scientific">Capnocytophaga ochracea F0287</name>
    <dbReference type="NCBI Taxonomy" id="873517"/>
    <lineage>
        <taxon>Bacteria</taxon>
        <taxon>Pseudomonadati</taxon>
        <taxon>Bacteroidota</taxon>
        <taxon>Flavobacteriia</taxon>
        <taxon>Flavobacteriales</taxon>
        <taxon>Flavobacteriaceae</taxon>
        <taxon>Capnocytophaga</taxon>
    </lineage>
</organism>
<comment type="caution">
    <text evidence="1">The sequence shown here is derived from an EMBL/GenBank/DDBJ whole genome shotgun (WGS) entry which is preliminary data.</text>
</comment>